<accession>A0A381R7R1</accession>
<dbReference type="AlphaFoldDB" id="A0A381R7R1"/>
<evidence type="ECO:0000313" key="1">
    <source>
        <dbReference type="EMBL" id="SUZ86928.1"/>
    </source>
</evidence>
<protein>
    <submittedName>
        <fullName evidence="1">Uncharacterized protein</fullName>
    </submittedName>
</protein>
<organism evidence="1">
    <name type="scientific">marine metagenome</name>
    <dbReference type="NCBI Taxonomy" id="408172"/>
    <lineage>
        <taxon>unclassified sequences</taxon>
        <taxon>metagenomes</taxon>
        <taxon>ecological metagenomes</taxon>
    </lineage>
</organism>
<sequence length="31" mass="3492">MWMSLAPSAIAFLNISFISVAPLEIRDQLKE</sequence>
<dbReference type="EMBL" id="UINC01001705">
    <property type="protein sequence ID" value="SUZ86928.1"/>
    <property type="molecule type" value="Genomic_DNA"/>
</dbReference>
<proteinExistence type="predicted"/>
<reference evidence="1" key="1">
    <citation type="submission" date="2018-05" db="EMBL/GenBank/DDBJ databases">
        <authorList>
            <person name="Lanie J.A."/>
            <person name="Ng W.-L."/>
            <person name="Kazmierczak K.M."/>
            <person name="Andrzejewski T.M."/>
            <person name="Davidsen T.M."/>
            <person name="Wayne K.J."/>
            <person name="Tettelin H."/>
            <person name="Glass J.I."/>
            <person name="Rusch D."/>
            <person name="Podicherti R."/>
            <person name="Tsui H.-C.T."/>
            <person name="Winkler M.E."/>
        </authorList>
    </citation>
    <scope>NUCLEOTIDE SEQUENCE</scope>
</reference>
<gene>
    <name evidence="1" type="ORF">METZ01_LOCUS39782</name>
</gene>
<name>A0A381R7R1_9ZZZZ</name>